<dbReference type="eggNOG" id="COG1454">
    <property type="taxonomic scope" value="Bacteria"/>
</dbReference>
<dbReference type="Gene3D" id="1.20.1090.10">
    <property type="entry name" value="Dehydroquinate synthase-like - alpha domain"/>
    <property type="match status" value="1"/>
</dbReference>
<dbReference type="OrthoDB" id="9815791at2"/>
<dbReference type="STRING" id="1499686.BN1079_00785"/>
<evidence type="ECO:0000256" key="3">
    <source>
        <dbReference type="ARBA" id="ARBA00023002"/>
    </source>
</evidence>
<dbReference type="GO" id="GO:0046872">
    <property type="term" value="F:metal ion binding"/>
    <property type="evidence" value="ECO:0007669"/>
    <property type="project" value="InterPro"/>
</dbReference>
<comment type="cofactor">
    <cofactor evidence="1">
        <name>Fe cation</name>
        <dbReference type="ChEBI" id="CHEBI:24875"/>
    </cofactor>
</comment>
<evidence type="ECO:0000259" key="4">
    <source>
        <dbReference type="Pfam" id="PF00465"/>
    </source>
</evidence>
<sequence>MRTEDLIHFCAPGRLIIGNGSRHQLPQLLARLGYRSGVLVTDTFFAEKTPWVTEYTQAAERLGISTVIYGGGLPDPTIGLCDEATAVLRDQLAGTQPDHVIALGGGSNIDLAKALALTLPQGRSITEFTGDIGGCKPLPLIAVPTTAGTGSEATPGAILLDPANATKIAVMDNALRPQIALIDPEFTYTCPPRVTADAGIDAFTHAIESFLTLDSALFDRAGNPDPGYSGRSPLTMLFAREAMRLCFTWMERAYHQGDDTEARVGMAYASIYAALSYGTAGLNAGHGIAYAVAGQTHKSHGSTNAVMLPYVLDALCETRQSELAEIAAMMGLATSCPDESARKVPVAVRAMIGRLDIPTDLKAFGIKEGTLDDLTADALAVTRLAKAFPVADPTLAYRQIVLNAWEGYLSGQP</sequence>
<dbReference type="PANTHER" id="PTHR11496">
    <property type="entry name" value="ALCOHOL DEHYDROGENASE"/>
    <property type="match status" value="1"/>
</dbReference>
<name>A0A078LLM2_9PSED</name>
<dbReference type="HOGENOM" id="CLU_007207_0_0_6"/>
<organism evidence="6 7">
    <name type="scientific">Pseudomonas saudiphocaensis</name>
    <dbReference type="NCBI Taxonomy" id="1499686"/>
    <lineage>
        <taxon>Bacteria</taxon>
        <taxon>Pseudomonadati</taxon>
        <taxon>Pseudomonadota</taxon>
        <taxon>Gammaproteobacteria</taxon>
        <taxon>Pseudomonadales</taxon>
        <taxon>Pseudomonadaceae</taxon>
        <taxon>Pseudomonas</taxon>
    </lineage>
</organism>
<dbReference type="InterPro" id="IPR056798">
    <property type="entry name" value="ADH_Fe_C"/>
</dbReference>
<dbReference type="SUPFAM" id="SSF56796">
    <property type="entry name" value="Dehydroquinate synthase-like"/>
    <property type="match status" value="1"/>
</dbReference>
<gene>
    <name evidence="6" type="ORF">BN1079_00785</name>
</gene>
<keyword evidence="7" id="KW-1185">Reference proteome</keyword>
<reference evidence="6 7" key="1">
    <citation type="submission" date="2014-07" db="EMBL/GenBank/DDBJ databases">
        <authorList>
            <person name="Urmite Genomes Urmite Genomes"/>
        </authorList>
    </citation>
    <scope>NUCLEOTIDE SEQUENCE [LARGE SCALE GENOMIC DNA]</scope>
    <source>
        <strain evidence="6 7">20_BN</strain>
    </source>
</reference>
<accession>A0A078LLM2</accession>
<dbReference type="InterPro" id="IPR001670">
    <property type="entry name" value="ADH_Fe/GldA"/>
</dbReference>
<evidence type="ECO:0000256" key="2">
    <source>
        <dbReference type="ARBA" id="ARBA00007358"/>
    </source>
</evidence>
<proteinExistence type="inferred from homology"/>
<dbReference type="InterPro" id="IPR039697">
    <property type="entry name" value="Alcohol_dehydrogenase_Fe"/>
</dbReference>
<feature type="domain" description="Fe-containing alcohol dehydrogenase-like C-terminal" evidence="5">
    <location>
        <begin position="232"/>
        <end position="380"/>
    </location>
</feature>
<dbReference type="PANTHER" id="PTHR11496:SF102">
    <property type="entry name" value="ALCOHOL DEHYDROGENASE 4"/>
    <property type="match status" value="1"/>
</dbReference>
<dbReference type="Pfam" id="PF00465">
    <property type="entry name" value="Fe-ADH"/>
    <property type="match status" value="1"/>
</dbReference>
<feature type="domain" description="Alcohol dehydrogenase iron-type/glycerol dehydrogenase GldA" evidence="4">
    <location>
        <begin position="12"/>
        <end position="184"/>
    </location>
</feature>
<evidence type="ECO:0000256" key="1">
    <source>
        <dbReference type="ARBA" id="ARBA00001962"/>
    </source>
</evidence>
<keyword evidence="3" id="KW-0560">Oxidoreductase</keyword>
<dbReference type="CDD" id="cd08191">
    <property type="entry name" value="Fe-ADH-like"/>
    <property type="match status" value="1"/>
</dbReference>
<dbReference type="Proteomes" id="UP000053902">
    <property type="component" value="Unassembled WGS sequence"/>
</dbReference>
<evidence type="ECO:0000259" key="5">
    <source>
        <dbReference type="Pfam" id="PF25137"/>
    </source>
</evidence>
<dbReference type="GO" id="GO:0004022">
    <property type="term" value="F:alcohol dehydrogenase (NAD+) activity"/>
    <property type="evidence" value="ECO:0007669"/>
    <property type="project" value="TreeGrafter"/>
</dbReference>
<evidence type="ECO:0000313" key="6">
    <source>
        <dbReference type="EMBL" id="CDZ93493.1"/>
    </source>
</evidence>
<dbReference type="Pfam" id="PF25137">
    <property type="entry name" value="ADH_Fe_C"/>
    <property type="match status" value="1"/>
</dbReference>
<evidence type="ECO:0000313" key="7">
    <source>
        <dbReference type="Proteomes" id="UP000053902"/>
    </source>
</evidence>
<dbReference type="EMBL" id="CCSF01000001">
    <property type="protein sequence ID" value="CDZ93493.1"/>
    <property type="molecule type" value="Genomic_DNA"/>
</dbReference>
<dbReference type="AlphaFoldDB" id="A0A078LLM2"/>
<protein>
    <submittedName>
        <fullName evidence="6">Iron-containing alcohol dehydrogenase</fullName>
    </submittedName>
</protein>
<dbReference type="Gene3D" id="3.40.50.1970">
    <property type="match status" value="1"/>
</dbReference>
<dbReference type="RefSeq" id="WP_037022426.1">
    <property type="nucleotide sequence ID" value="NZ_CCSF01000001.1"/>
</dbReference>
<dbReference type="FunFam" id="3.40.50.1970:FF:000003">
    <property type="entry name" value="Alcohol dehydrogenase, iron-containing"/>
    <property type="match status" value="1"/>
</dbReference>
<comment type="similarity">
    <text evidence="2">Belongs to the iron-containing alcohol dehydrogenase family.</text>
</comment>